<dbReference type="CDD" id="cd04606">
    <property type="entry name" value="CBS_pair_Mg_transporter"/>
    <property type="match status" value="1"/>
</dbReference>
<keyword evidence="12" id="KW-1185">Reference proteome</keyword>
<feature type="transmembrane region" description="Helical" evidence="9">
    <location>
        <begin position="457"/>
        <end position="483"/>
    </location>
</feature>
<dbReference type="FunFam" id="3.10.580.10:FF:000025">
    <property type="entry name" value="Magnesium transporter MgtE"/>
    <property type="match status" value="1"/>
</dbReference>
<dbReference type="PANTHER" id="PTHR43773:SF1">
    <property type="entry name" value="MAGNESIUM TRANSPORTER MGTE"/>
    <property type="match status" value="1"/>
</dbReference>
<dbReference type="SMART" id="SM00924">
    <property type="entry name" value="MgtE_N"/>
    <property type="match status" value="1"/>
</dbReference>
<sequence>MDDTPEIRKAHDSTEDNLDQVVSLLRKHHLVANLVHKQDMPRHELVEGLVHKQHLAELHALLDDMHPADVARVLEALPRDDRLLVWDLVRVEHDGEILLEVSDAVRESLIKSMDSDELLAAAETLDTDEIADLAPDLPQDVIQELLESLDAQKRARLQSTLSYPEDSVGALMDYDMVTIRADVTLEVALRYLRRLKELPDHTDKLFVVDRDGAVRGVMPLQRLLLQDPDANVADVMAEEVVTFRPEDEATDAAQAFERYDLVSAPVIDARNRLVGRLTVDAVVDYIRQESDSDMLSIAGLREEEDIFSSVWKSVQNRWAWLAINLVTAFIASRVIGMFDHTIEKLVALAALMPIIAGIGGNSGNQTITMIVRALALGQIHPDSARKLFTKEIGVAALNGLIWGSVVGLFAYMLYGKPALGLVMMGAMTLNLLLAAVMGVAIPVLMHKFGRDPAVGSSVLITAVTDSGGFFIFLGLATLFMAYLK</sequence>
<keyword evidence="4 9" id="KW-0812">Transmembrane</keyword>
<dbReference type="EMBL" id="BGOW01000003">
    <property type="protein sequence ID" value="GBL44739.1"/>
    <property type="molecule type" value="Genomic_DNA"/>
</dbReference>
<evidence type="ECO:0000256" key="5">
    <source>
        <dbReference type="ARBA" id="ARBA00022842"/>
    </source>
</evidence>
<protein>
    <recommendedName>
        <fullName evidence="9">Magnesium transporter MgtE</fullName>
    </recommendedName>
</protein>
<evidence type="ECO:0000313" key="11">
    <source>
        <dbReference type="EMBL" id="GBL44739.1"/>
    </source>
</evidence>
<keyword evidence="9" id="KW-1003">Cell membrane</keyword>
<name>A0A401JAU5_9PROT</name>
<feature type="domain" description="CBS" evidence="10">
    <location>
        <begin position="236"/>
        <end position="292"/>
    </location>
</feature>
<dbReference type="Pfam" id="PF00571">
    <property type="entry name" value="CBS"/>
    <property type="match status" value="2"/>
</dbReference>
<comment type="subcellular location">
    <subcellularLocation>
        <location evidence="9">Cell membrane</location>
        <topology evidence="9">Multi-pass membrane protein</topology>
    </subcellularLocation>
    <subcellularLocation>
        <location evidence="1">Membrane</location>
        <topology evidence="1">Multi-pass membrane protein</topology>
    </subcellularLocation>
</comment>
<evidence type="ECO:0000256" key="1">
    <source>
        <dbReference type="ARBA" id="ARBA00004141"/>
    </source>
</evidence>
<evidence type="ECO:0000256" key="6">
    <source>
        <dbReference type="ARBA" id="ARBA00022989"/>
    </source>
</evidence>
<proteinExistence type="inferred from homology"/>
<feature type="domain" description="CBS" evidence="10">
    <location>
        <begin position="172"/>
        <end position="235"/>
    </location>
</feature>
<keyword evidence="6 9" id="KW-1133">Transmembrane helix</keyword>
<dbReference type="InterPro" id="IPR006668">
    <property type="entry name" value="Mg_transptr_MgtE_intracell_dom"/>
</dbReference>
<feature type="transmembrane region" description="Helical" evidence="9">
    <location>
        <begin position="392"/>
        <end position="414"/>
    </location>
</feature>
<keyword evidence="5 9" id="KW-0460">Magnesium</keyword>
<keyword evidence="3 9" id="KW-0813">Transport</keyword>
<dbReference type="RefSeq" id="WP_124703592.1">
    <property type="nucleotide sequence ID" value="NZ_BGOW01000003.1"/>
</dbReference>
<dbReference type="PROSITE" id="PS51371">
    <property type="entry name" value="CBS"/>
    <property type="match status" value="2"/>
</dbReference>
<comment type="similarity">
    <text evidence="2 9">Belongs to the SLC41A transporter family.</text>
</comment>
<keyword evidence="7 9" id="KW-0472">Membrane</keyword>
<dbReference type="OrthoDB" id="9790355at2"/>
<gene>
    <name evidence="11" type="ORF">SFMTTN_0540</name>
</gene>
<feature type="transmembrane region" description="Helical" evidence="9">
    <location>
        <begin position="421"/>
        <end position="445"/>
    </location>
</feature>
<reference evidence="11 12" key="1">
    <citation type="journal article" date="2019" name="Front. Microbiol.">
        <title>Genomes of Neutrophilic Sulfur-Oxidizing Chemolithoautotrophs Representing 9 Proteobacterial Species From 8 Genera.</title>
        <authorList>
            <person name="Watanabe T."/>
            <person name="Kojima H."/>
            <person name="Umezawa K."/>
            <person name="Hori C."/>
            <person name="Takasuka T.E."/>
            <person name="Kato Y."/>
            <person name="Fukui M."/>
        </authorList>
    </citation>
    <scope>NUCLEOTIDE SEQUENCE [LARGE SCALE GENOMIC DNA]</scope>
    <source>
        <strain evidence="11 12">TTN</strain>
    </source>
</reference>
<keyword evidence="8" id="KW-0129">CBS domain</keyword>
<dbReference type="NCBIfam" id="TIGR00400">
    <property type="entry name" value="mgtE"/>
    <property type="match status" value="1"/>
</dbReference>
<evidence type="ECO:0000256" key="2">
    <source>
        <dbReference type="ARBA" id="ARBA00009749"/>
    </source>
</evidence>
<dbReference type="SUPFAM" id="SSF54631">
    <property type="entry name" value="CBS-domain pair"/>
    <property type="match status" value="1"/>
</dbReference>
<accession>A0A401JAU5</accession>
<comment type="caution">
    <text evidence="11">The sequence shown here is derived from an EMBL/GenBank/DDBJ whole genome shotgun (WGS) entry which is preliminary data.</text>
</comment>
<organism evidence="11 12">
    <name type="scientific">Sulfuriferula multivorans</name>
    <dbReference type="NCBI Taxonomy" id="1559896"/>
    <lineage>
        <taxon>Bacteria</taxon>
        <taxon>Pseudomonadati</taxon>
        <taxon>Pseudomonadota</taxon>
        <taxon>Betaproteobacteria</taxon>
        <taxon>Nitrosomonadales</taxon>
        <taxon>Sulfuricellaceae</taxon>
        <taxon>Sulfuriferula</taxon>
    </lineage>
</organism>
<dbReference type="SMART" id="SM00116">
    <property type="entry name" value="CBS"/>
    <property type="match status" value="2"/>
</dbReference>
<dbReference type="AlphaFoldDB" id="A0A401JAU5"/>
<dbReference type="InterPro" id="IPR006669">
    <property type="entry name" value="MgtE_transporter"/>
</dbReference>
<dbReference type="InterPro" id="IPR006667">
    <property type="entry name" value="SLC41_membr_dom"/>
</dbReference>
<dbReference type="SUPFAM" id="SSF161093">
    <property type="entry name" value="MgtE membrane domain-like"/>
    <property type="match status" value="1"/>
</dbReference>
<dbReference type="SUPFAM" id="SSF158791">
    <property type="entry name" value="MgtE N-terminal domain-like"/>
    <property type="match status" value="1"/>
</dbReference>
<dbReference type="InterPro" id="IPR000644">
    <property type="entry name" value="CBS_dom"/>
</dbReference>
<evidence type="ECO:0000256" key="4">
    <source>
        <dbReference type="ARBA" id="ARBA00022692"/>
    </source>
</evidence>
<dbReference type="Pfam" id="PF03448">
    <property type="entry name" value="MgtE_N"/>
    <property type="match status" value="1"/>
</dbReference>
<dbReference type="PANTHER" id="PTHR43773">
    <property type="entry name" value="MAGNESIUM TRANSPORTER MGTE"/>
    <property type="match status" value="1"/>
</dbReference>
<dbReference type="InterPro" id="IPR038076">
    <property type="entry name" value="MgtE_N_sf"/>
</dbReference>
<dbReference type="Proteomes" id="UP000286806">
    <property type="component" value="Unassembled WGS sequence"/>
</dbReference>
<dbReference type="GO" id="GO:0005886">
    <property type="term" value="C:plasma membrane"/>
    <property type="evidence" value="ECO:0007669"/>
    <property type="project" value="UniProtKB-SubCell"/>
</dbReference>
<feature type="transmembrane region" description="Helical" evidence="9">
    <location>
        <begin position="318"/>
        <end position="338"/>
    </location>
</feature>
<feature type="transmembrane region" description="Helical" evidence="9">
    <location>
        <begin position="345"/>
        <end position="363"/>
    </location>
</feature>
<evidence type="ECO:0000259" key="10">
    <source>
        <dbReference type="PROSITE" id="PS51371"/>
    </source>
</evidence>
<dbReference type="Gene3D" id="3.10.580.10">
    <property type="entry name" value="CBS-domain"/>
    <property type="match status" value="1"/>
</dbReference>
<dbReference type="Gene3D" id="1.10.357.20">
    <property type="entry name" value="SLC41 divalent cation transporters, integral membrane domain"/>
    <property type="match status" value="1"/>
</dbReference>
<dbReference type="InterPro" id="IPR036739">
    <property type="entry name" value="SLC41_membr_dom_sf"/>
</dbReference>
<dbReference type="Pfam" id="PF01769">
    <property type="entry name" value="MgtE"/>
    <property type="match status" value="1"/>
</dbReference>
<dbReference type="Gene3D" id="1.25.60.10">
    <property type="entry name" value="MgtE N-terminal domain-like"/>
    <property type="match status" value="1"/>
</dbReference>
<evidence type="ECO:0000256" key="3">
    <source>
        <dbReference type="ARBA" id="ARBA00022448"/>
    </source>
</evidence>
<comment type="subunit">
    <text evidence="9">Homodimer.</text>
</comment>
<keyword evidence="9" id="KW-0479">Metal-binding</keyword>
<dbReference type="GO" id="GO:0046872">
    <property type="term" value="F:metal ion binding"/>
    <property type="evidence" value="ECO:0007669"/>
    <property type="project" value="UniProtKB-KW"/>
</dbReference>
<comment type="function">
    <text evidence="9">Acts as a magnesium transporter.</text>
</comment>
<evidence type="ECO:0000313" key="12">
    <source>
        <dbReference type="Proteomes" id="UP000286806"/>
    </source>
</evidence>
<evidence type="ECO:0000256" key="8">
    <source>
        <dbReference type="PROSITE-ProRule" id="PRU00703"/>
    </source>
</evidence>
<evidence type="ECO:0000256" key="7">
    <source>
        <dbReference type="ARBA" id="ARBA00023136"/>
    </source>
</evidence>
<evidence type="ECO:0000256" key="9">
    <source>
        <dbReference type="RuleBase" id="RU362011"/>
    </source>
</evidence>
<dbReference type="GO" id="GO:0015095">
    <property type="term" value="F:magnesium ion transmembrane transporter activity"/>
    <property type="evidence" value="ECO:0007669"/>
    <property type="project" value="UniProtKB-UniRule"/>
</dbReference>
<dbReference type="InterPro" id="IPR046342">
    <property type="entry name" value="CBS_dom_sf"/>
</dbReference>